<organism evidence="6">
    <name type="scientific">Chlorella variabilis</name>
    <name type="common">Green alga</name>
    <dbReference type="NCBI Taxonomy" id="554065"/>
    <lineage>
        <taxon>Eukaryota</taxon>
        <taxon>Viridiplantae</taxon>
        <taxon>Chlorophyta</taxon>
        <taxon>core chlorophytes</taxon>
        <taxon>Trebouxiophyceae</taxon>
        <taxon>Chlorellales</taxon>
        <taxon>Chlorellaceae</taxon>
        <taxon>Chlorella clade</taxon>
        <taxon>Chlorella</taxon>
    </lineage>
</organism>
<gene>
    <name evidence="5" type="ORF">CHLNCDRAFT_35770</name>
</gene>
<evidence type="ECO:0000259" key="4">
    <source>
        <dbReference type="PROSITE" id="PS50023"/>
    </source>
</evidence>
<evidence type="ECO:0000256" key="1">
    <source>
        <dbReference type="ARBA" id="ARBA00022723"/>
    </source>
</evidence>
<dbReference type="InterPro" id="IPR001781">
    <property type="entry name" value="Znf_LIM"/>
</dbReference>
<accession>E1ZGR9</accession>
<keyword evidence="1 3" id="KW-0479">Metal-binding</keyword>
<evidence type="ECO:0000313" key="6">
    <source>
        <dbReference type="Proteomes" id="UP000008141"/>
    </source>
</evidence>
<evidence type="ECO:0000256" key="3">
    <source>
        <dbReference type="PROSITE-ProRule" id="PRU00125"/>
    </source>
</evidence>
<dbReference type="EMBL" id="GL433846">
    <property type="protein sequence ID" value="EFN54802.1"/>
    <property type="molecule type" value="Genomic_DNA"/>
</dbReference>
<dbReference type="FunCoup" id="E1ZGR9">
    <property type="interactions" value="178"/>
</dbReference>
<name>E1ZGR9_CHLVA</name>
<protein>
    <recommendedName>
        <fullName evidence="4">LIM zinc-binding domain-containing protein</fullName>
    </recommendedName>
</protein>
<evidence type="ECO:0000256" key="2">
    <source>
        <dbReference type="ARBA" id="ARBA00022833"/>
    </source>
</evidence>
<dbReference type="AlphaFoldDB" id="E1ZGR9"/>
<dbReference type="GO" id="GO:0043130">
    <property type="term" value="F:ubiquitin binding"/>
    <property type="evidence" value="ECO:0007669"/>
    <property type="project" value="TreeGrafter"/>
</dbReference>
<dbReference type="eggNOG" id="KOG1703">
    <property type="taxonomic scope" value="Eukaryota"/>
</dbReference>
<dbReference type="Pfam" id="PF00412">
    <property type="entry name" value="LIM"/>
    <property type="match status" value="1"/>
</dbReference>
<sequence>MLGARSPHISALGRNWHLGCLVCAGCHRPIGDRGGVPFCEREGRLYHLDCHRAKFHPKCDVCGDYCPEEAHRRIVWSEVAFWRQRFCPHHIHDGTPRCASCERLRPHAQADTWAELEDGRQVCLPCLGTITTDTRDAQPLWHNVLSFYVGMGMPLPVVPPMMLVDSGALNEAEGQETRGKGRGAGPVFHVRGLTLTEEYSLIRSILRIPGGNPFAIQREAVRVGPTHCEVTGILVLYGLPRLLTGSILAHECMHAWLRMSGCSSHQHLPEQVEEGLCQLMAYLWLEGQQAQTGFQDEYEERLAAFFAHQIRSDTSAIYGDGFRLAHEAFQAQGLPAVLAHVQRLGAFPPA</sequence>
<reference evidence="5 6" key="1">
    <citation type="journal article" date="2010" name="Plant Cell">
        <title>The Chlorella variabilis NC64A genome reveals adaptation to photosymbiosis, coevolution with viruses, and cryptic sex.</title>
        <authorList>
            <person name="Blanc G."/>
            <person name="Duncan G."/>
            <person name="Agarkova I."/>
            <person name="Borodovsky M."/>
            <person name="Gurnon J."/>
            <person name="Kuo A."/>
            <person name="Lindquist E."/>
            <person name="Lucas S."/>
            <person name="Pangilinan J."/>
            <person name="Polle J."/>
            <person name="Salamov A."/>
            <person name="Terry A."/>
            <person name="Yamada T."/>
            <person name="Dunigan D.D."/>
            <person name="Grigoriev I.V."/>
            <person name="Claverie J.M."/>
            <person name="Van Etten J.L."/>
        </authorList>
    </citation>
    <scope>NUCLEOTIDE SEQUENCE [LARGE SCALE GENOMIC DNA]</scope>
    <source>
        <strain evidence="5 6">NC64A</strain>
    </source>
</reference>
<dbReference type="InterPro" id="IPR022087">
    <property type="entry name" value="DA1-like_dom"/>
</dbReference>
<dbReference type="Pfam" id="PF12315">
    <property type="entry name" value="DA1-like"/>
    <property type="match status" value="1"/>
</dbReference>
<feature type="domain" description="LIM zinc-binding" evidence="4">
    <location>
        <begin position="1"/>
        <end position="57"/>
    </location>
</feature>
<dbReference type="STRING" id="554065.E1ZGR9"/>
<proteinExistence type="predicted"/>
<keyword evidence="2 3" id="KW-0862">Zinc</keyword>
<evidence type="ECO:0000313" key="5">
    <source>
        <dbReference type="EMBL" id="EFN54802.1"/>
    </source>
</evidence>
<dbReference type="RefSeq" id="XP_005846904.1">
    <property type="nucleotide sequence ID" value="XM_005846842.1"/>
</dbReference>
<dbReference type="InParanoid" id="E1ZGR9"/>
<keyword evidence="6" id="KW-1185">Reference proteome</keyword>
<dbReference type="OrthoDB" id="25414at2759"/>
<dbReference type="Proteomes" id="UP000008141">
    <property type="component" value="Unassembled WGS sequence"/>
</dbReference>
<keyword evidence="3" id="KW-0440">LIM domain</keyword>
<dbReference type="KEGG" id="cvr:CHLNCDRAFT_35770"/>
<dbReference type="SMART" id="SM00132">
    <property type="entry name" value="LIM"/>
    <property type="match status" value="1"/>
</dbReference>
<dbReference type="InterPro" id="IPR045218">
    <property type="entry name" value="DA1-like"/>
</dbReference>
<dbReference type="OMA" id="CGRCKHE"/>
<dbReference type="GO" id="GO:0046872">
    <property type="term" value="F:metal ion binding"/>
    <property type="evidence" value="ECO:0007669"/>
    <property type="project" value="UniProtKB-KW"/>
</dbReference>
<dbReference type="PANTHER" id="PTHR24209">
    <property type="entry name" value="PROTEIN DA1-RELATED 2"/>
    <property type="match status" value="1"/>
</dbReference>
<dbReference type="GeneID" id="17354521"/>
<dbReference type="Gene3D" id="2.10.110.10">
    <property type="entry name" value="Cysteine Rich Protein"/>
    <property type="match status" value="1"/>
</dbReference>
<dbReference type="PROSITE" id="PS50023">
    <property type="entry name" value="LIM_DOMAIN_2"/>
    <property type="match status" value="1"/>
</dbReference>
<dbReference type="PANTHER" id="PTHR24209:SF7">
    <property type="entry name" value="PROTEIN DA1-RELATED 2"/>
    <property type="match status" value="1"/>
</dbReference>